<dbReference type="SMART" id="SM00028">
    <property type="entry name" value="TPR"/>
    <property type="match status" value="3"/>
</dbReference>
<evidence type="ECO:0000259" key="3">
    <source>
        <dbReference type="PROSITE" id="PS50105"/>
    </source>
</evidence>
<comment type="caution">
    <text evidence="5">The sequence shown here is derived from an EMBL/GenBank/DDBJ whole genome shotgun (WGS) entry which is preliminary data.</text>
</comment>
<dbReference type="InterPro" id="IPR013761">
    <property type="entry name" value="SAM/pointed_sf"/>
</dbReference>
<dbReference type="Gene3D" id="1.25.40.10">
    <property type="entry name" value="Tetratricopeptide repeat domain"/>
    <property type="match status" value="1"/>
</dbReference>
<keyword evidence="2" id="KW-0067">ATP-binding</keyword>
<keyword evidence="6" id="KW-1185">Reference proteome</keyword>
<dbReference type="SUPFAM" id="SSF48452">
    <property type="entry name" value="TPR-like"/>
    <property type="match status" value="1"/>
</dbReference>
<dbReference type="PROSITE" id="PS50105">
    <property type="entry name" value="SAM_DOMAIN"/>
    <property type="match status" value="1"/>
</dbReference>
<dbReference type="Gene3D" id="3.40.50.300">
    <property type="entry name" value="P-loop containing nucleotide triphosphate hydrolases"/>
    <property type="match status" value="1"/>
</dbReference>
<dbReference type="InterPro" id="IPR019734">
    <property type="entry name" value="TPR_rpt"/>
</dbReference>
<accession>A0ABV0LZE1</accession>
<dbReference type="Pfam" id="PF13424">
    <property type="entry name" value="TPR_12"/>
    <property type="match status" value="1"/>
</dbReference>
<dbReference type="InterPro" id="IPR029787">
    <property type="entry name" value="Nucleotide_cyclase"/>
</dbReference>
<dbReference type="Proteomes" id="UP001496627">
    <property type="component" value="Unassembled WGS sequence"/>
</dbReference>
<gene>
    <name evidence="5" type="ORF">ABK249_08500</name>
</gene>
<dbReference type="InterPro" id="IPR027417">
    <property type="entry name" value="P-loop_NTPase"/>
</dbReference>
<reference evidence="5 6" key="1">
    <citation type="submission" date="2024-05" db="EMBL/GenBank/DDBJ databases">
        <title>Neorhizobium sp. Rsf11, a plant growth promoting and heavy metal resistant PAH-degrader.</title>
        <authorList>
            <person name="Golubev S.N."/>
            <person name="Muratova A.Y."/>
            <person name="Markelova M.I."/>
        </authorList>
    </citation>
    <scope>NUCLEOTIDE SEQUENCE [LARGE SCALE GENOMIC DNA]</scope>
    <source>
        <strain evidence="5 6">Rsf11</strain>
    </source>
</reference>
<evidence type="ECO:0000313" key="6">
    <source>
        <dbReference type="Proteomes" id="UP001496627"/>
    </source>
</evidence>
<proteinExistence type="predicted"/>
<protein>
    <submittedName>
        <fullName evidence="5">Adenylate/guanylate cyclase domain-containing protein</fullName>
    </submittedName>
</protein>
<evidence type="ECO:0000313" key="5">
    <source>
        <dbReference type="EMBL" id="MEQ1404970.1"/>
    </source>
</evidence>
<sequence length="1012" mass="111793">MSDIEKWLTAVGLAQLAQKFARAQIDLESLRLLNDRDLRELRIPIGPRRKLVAAIAAMEQPGDAKAQRSPPERRQVTILFCDMVGSTEYAARLDPEDFSDLTQSYLTRCGGLARSHGGFVANYAGDALQVLFGYPVAEENDGERALDLAFDLLLAVPRIEVPDQTPLNIRIGIASGLVVMGDVEGAPPGLPTVAFGPVPNLAQRLQVLAPPQTILVDQSTYASARRAYEFQDLGATVVKGFAEPIHIWRASGALPSSDRFSKARITRLIGRRSEIEQVLALWRLITKQGVARWLLICGEPGIGKSRLLFEVAKRIQAKKTLIAQCSAAYSNSALFPFLQLLRQESGITNALPPTDAARRLETALVTSGVPLSVSFPIFARLLFLEQMDYPPSELTSSEQQSIVSQVFVDWLRHMTLQGPLLLAIEDAQWIDPSSSNLLDGLFKALDFPALVLITSRNDVVRFGDRRPAIDCLKLGRLSREETGALIESATQGIKLASAVTQSLVRKAEGVPLYVEELARSAAELTAFGPPANASDTPIEVPNNLQSALLARLDKLGQGKTIAQVAAVIGREFDMRMLSRVANVSVEALKLQLERLTEVGLISPQPFADWPRYAFTHVLLQEAACGALLREKRRLLHARVAQTIEETEPSTAIEHPEVLAQHLYEAGQFERAADQWLHAGLKLGQTWAKVEAANMFAKGLACLQKLPPSSDRDRRELRLELERGDVLYATYGYVTREGSAAYRNVMRLSEALGDAEAAIRALDGLFGTAFNSARFDDAEWASNQLVDIGRNRQNIRALVLGMQFLGMCAFSRGRFDEARPYLEQALAYQAAAEEIGSDFPSMSMIYLSWTLQLLGEGKEALALFQQAEAQARQQTDYRLAACLGNGCILMALRHDATMLEPMINELIPLARKNGFQLWLNMATFFQGWMLVVTRQDASGLDQMRHICDNMGEQEIDKTCYLGVLAETYLRLGRIAEASDTVQQALALAKKTGERYYFAELLRLRDELKLRGTS</sequence>
<dbReference type="InterPro" id="IPR041664">
    <property type="entry name" value="AAA_16"/>
</dbReference>
<dbReference type="SMART" id="SM00044">
    <property type="entry name" value="CYCc"/>
    <property type="match status" value="1"/>
</dbReference>
<dbReference type="SMART" id="SM00454">
    <property type="entry name" value="SAM"/>
    <property type="match status" value="1"/>
</dbReference>
<evidence type="ECO:0000259" key="4">
    <source>
        <dbReference type="PROSITE" id="PS50125"/>
    </source>
</evidence>
<dbReference type="PANTHER" id="PTHR16305:SF28">
    <property type="entry name" value="GUANYLATE CYCLASE DOMAIN-CONTAINING PROTEIN"/>
    <property type="match status" value="1"/>
</dbReference>
<dbReference type="InterPro" id="IPR001660">
    <property type="entry name" value="SAM"/>
</dbReference>
<evidence type="ECO:0000256" key="2">
    <source>
        <dbReference type="ARBA" id="ARBA00022840"/>
    </source>
</evidence>
<dbReference type="Pfam" id="PF00536">
    <property type="entry name" value="SAM_1"/>
    <property type="match status" value="1"/>
</dbReference>
<dbReference type="Pfam" id="PF00211">
    <property type="entry name" value="Guanylate_cyc"/>
    <property type="match status" value="1"/>
</dbReference>
<evidence type="ECO:0000256" key="1">
    <source>
        <dbReference type="ARBA" id="ARBA00022741"/>
    </source>
</evidence>
<dbReference type="SUPFAM" id="SSF47769">
    <property type="entry name" value="SAM/Pointed domain"/>
    <property type="match status" value="1"/>
</dbReference>
<dbReference type="CDD" id="cd07302">
    <property type="entry name" value="CHD"/>
    <property type="match status" value="1"/>
</dbReference>
<keyword evidence="1" id="KW-0547">Nucleotide-binding</keyword>
<dbReference type="InterPro" id="IPR001054">
    <property type="entry name" value="A/G_cyclase"/>
</dbReference>
<feature type="domain" description="Guanylate cyclase" evidence="4">
    <location>
        <begin position="77"/>
        <end position="206"/>
    </location>
</feature>
<dbReference type="RefSeq" id="WP_348862575.1">
    <property type="nucleotide sequence ID" value="NZ_JBEAAL010000004.1"/>
</dbReference>
<dbReference type="PANTHER" id="PTHR16305">
    <property type="entry name" value="TESTICULAR SOLUBLE ADENYLYL CYCLASE"/>
    <property type="match status" value="1"/>
</dbReference>
<dbReference type="PROSITE" id="PS50125">
    <property type="entry name" value="GUANYLATE_CYCLASE_2"/>
    <property type="match status" value="1"/>
</dbReference>
<dbReference type="SUPFAM" id="SSF52540">
    <property type="entry name" value="P-loop containing nucleoside triphosphate hydrolases"/>
    <property type="match status" value="1"/>
</dbReference>
<name>A0ABV0LZE1_9HYPH</name>
<dbReference type="SUPFAM" id="SSF55073">
    <property type="entry name" value="Nucleotide cyclase"/>
    <property type="match status" value="1"/>
</dbReference>
<dbReference type="Pfam" id="PF13191">
    <property type="entry name" value="AAA_16"/>
    <property type="match status" value="1"/>
</dbReference>
<dbReference type="InterPro" id="IPR011990">
    <property type="entry name" value="TPR-like_helical_dom_sf"/>
</dbReference>
<dbReference type="Gene3D" id="1.10.150.50">
    <property type="entry name" value="Transcription Factor, Ets-1"/>
    <property type="match status" value="1"/>
</dbReference>
<dbReference type="Gene3D" id="3.30.70.1230">
    <property type="entry name" value="Nucleotide cyclase"/>
    <property type="match status" value="1"/>
</dbReference>
<organism evidence="5 6">
    <name type="scientific">Neorhizobium phenanthreniclasticum</name>
    <dbReference type="NCBI Taxonomy" id="3157917"/>
    <lineage>
        <taxon>Bacteria</taxon>
        <taxon>Pseudomonadati</taxon>
        <taxon>Pseudomonadota</taxon>
        <taxon>Alphaproteobacteria</taxon>
        <taxon>Hyphomicrobiales</taxon>
        <taxon>Rhizobiaceae</taxon>
        <taxon>Rhizobium/Agrobacterium group</taxon>
        <taxon>Neorhizobium</taxon>
    </lineage>
</organism>
<dbReference type="EMBL" id="JBEAAL010000004">
    <property type="protein sequence ID" value="MEQ1404970.1"/>
    <property type="molecule type" value="Genomic_DNA"/>
</dbReference>
<feature type="domain" description="SAM" evidence="3">
    <location>
        <begin position="1"/>
        <end position="43"/>
    </location>
</feature>